<keyword evidence="2" id="KW-0808">Transferase</keyword>
<dbReference type="Proteomes" id="UP000032458">
    <property type="component" value="Unassembled WGS sequence"/>
</dbReference>
<proteinExistence type="predicted"/>
<gene>
    <name evidence="2" type="ORF">SNA_28825</name>
</gene>
<dbReference type="PROSITE" id="PS51186">
    <property type="entry name" value="GNAT"/>
    <property type="match status" value="1"/>
</dbReference>
<dbReference type="AlphaFoldDB" id="A0A0D7CJD9"/>
<dbReference type="GO" id="GO:0016747">
    <property type="term" value="F:acyltransferase activity, transferring groups other than amino-acyl groups"/>
    <property type="evidence" value="ECO:0007669"/>
    <property type="project" value="InterPro"/>
</dbReference>
<dbReference type="Gene3D" id="3.40.630.30">
    <property type="match status" value="1"/>
</dbReference>
<evidence type="ECO:0000313" key="2">
    <source>
        <dbReference type="EMBL" id="KIZ15542.1"/>
    </source>
</evidence>
<sequence length="171" mass="19008">MDLPVGAAAVTLQMAEEDLRPVVERLAQAERHDLSEFRGYIPGPDGLFAFDQLPHFFSDPGRRAYLIHHGTDLAGFALTYTLADGAASIYSFFVVRALRRQGVGSQAAQQLLRLRPGPWAICFQEANKGAARFWRQVAAATGGAAWREEQRPVPPPFPQDMPPDTWLLLHR</sequence>
<evidence type="ECO:0000313" key="3">
    <source>
        <dbReference type="Proteomes" id="UP000032458"/>
    </source>
</evidence>
<dbReference type="Pfam" id="PF00583">
    <property type="entry name" value="Acetyltransf_1"/>
    <property type="match status" value="1"/>
</dbReference>
<accession>A0A0D7CJD9</accession>
<reference evidence="2 3" key="1">
    <citation type="submission" date="2014-09" db="EMBL/GenBank/DDBJ databases">
        <title>Draft genome sequence of Streptomyces natalensis ATCC 27448, producer of the antifungal pimaricin.</title>
        <authorList>
            <person name="Mendes M.V."/>
            <person name="Beites T."/>
            <person name="Pires S."/>
            <person name="Santos C.L."/>
            <person name="Moradas-Ferreira P."/>
        </authorList>
    </citation>
    <scope>NUCLEOTIDE SEQUENCE [LARGE SCALE GENOMIC DNA]</scope>
    <source>
        <strain evidence="2 3">ATCC 27448</strain>
    </source>
</reference>
<dbReference type="EMBL" id="JRKI01000034">
    <property type="protein sequence ID" value="KIZ15542.1"/>
    <property type="molecule type" value="Genomic_DNA"/>
</dbReference>
<organism evidence="2 3">
    <name type="scientific">Streptomyces natalensis ATCC 27448</name>
    <dbReference type="NCBI Taxonomy" id="1240678"/>
    <lineage>
        <taxon>Bacteria</taxon>
        <taxon>Bacillati</taxon>
        <taxon>Actinomycetota</taxon>
        <taxon>Actinomycetes</taxon>
        <taxon>Kitasatosporales</taxon>
        <taxon>Streptomycetaceae</taxon>
        <taxon>Streptomyces</taxon>
    </lineage>
</organism>
<dbReference type="InterPro" id="IPR000182">
    <property type="entry name" value="GNAT_dom"/>
</dbReference>
<feature type="domain" description="N-acetyltransferase" evidence="1">
    <location>
        <begin position="24"/>
        <end position="162"/>
    </location>
</feature>
<keyword evidence="3" id="KW-1185">Reference proteome</keyword>
<dbReference type="PATRIC" id="fig|1240678.4.peg.6154"/>
<dbReference type="SUPFAM" id="SSF55729">
    <property type="entry name" value="Acyl-CoA N-acyltransferases (Nat)"/>
    <property type="match status" value="1"/>
</dbReference>
<comment type="caution">
    <text evidence="2">The sequence shown here is derived from an EMBL/GenBank/DDBJ whole genome shotgun (WGS) entry which is preliminary data.</text>
</comment>
<dbReference type="InterPro" id="IPR016181">
    <property type="entry name" value="Acyl_CoA_acyltransferase"/>
</dbReference>
<evidence type="ECO:0000259" key="1">
    <source>
        <dbReference type="PROSITE" id="PS51186"/>
    </source>
</evidence>
<protein>
    <submittedName>
        <fullName evidence="2">Acetyltransferase</fullName>
    </submittedName>
</protein>
<name>A0A0D7CJD9_9ACTN</name>
<dbReference type="RefSeq" id="WP_037792599.1">
    <property type="nucleotide sequence ID" value="NZ_JRKI01000034.1"/>
</dbReference>